<proteinExistence type="predicted"/>
<sequence length="123" mass="14269">MKIFNYFYAAISISTLLASTLLAYIEKEGKWAMAFWISTGGNALCRIGEVVRVVFRRRHIKIPLEGNQLYELFRCLEKPAAITKIDFDNVNNQIRRNSWHLCTGAPRVSHNGLFDYRFMCFSI</sequence>
<evidence type="ECO:0000313" key="3">
    <source>
        <dbReference type="Proteomes" id="UP000825935"/>
    </source>
</evidence>
<feature type="transmembrane region" description="Helical" evidence="1">
    <location>
        <begin position="6"/>
        <end position="25"/>
    </location>
</feature>
<keyword evidence="1" id="KW-1133">Transmembrane helix</keyword>
<protein>
    <submittedName>
        <fullName evidence="2">Uncharacterized protein</fullName>
    </submittedName>
</protein>
<keyword evidence="3" id="KW-1185">Reference proteome</keyword>
<dbReference type="InterPro" id="IPR036259">
    <property type="entry name" value="MFS_trans_sf"/>
</dbReference>
<reference evidence="2" key="1">
    <citation type="submission" date="2021-08" db="EMBL/GenBank/DDBJ databases">
        <title>WGS assembly of Ceratopteris richardii.</title>
        <authorList>
            <person name="Marchant D.B."/>
            <person name="Chen G."/>
            <person name="Jenkins J."/>
            <person name="Shu S."/>
            <person name="Leebens-Mack J."/>
            <person name="Grimwood J."/>
            <person name="Schmutz J."/>
            <person name="Soltis P."/>
            <person name="Soltis D."/>
            <person name="Chen Z.-H."/>
        </authorList>
    </citation>
    <scope>NUCLEOTIDE SEQUENCE</scope>
    <source>
        <strain evidence="2">Whitten #5841</strain>
        <tissue evidence="2">Leaf</tissue>
    </source>
</reference>
<dbReference type="Proteomes" id="UP000825935">
    <property type="component" value="Chromosome 31"/>
</dbReference>
<comment type="caution">
    <text evidence="2">The sequence shown here is derived from an EMBL/GenBank/DDBJ whole genome shotgun (WGS) entry which is preliminary data.</text>
</comment>
<evidence type="ECO:0000313" key="2">
    <source>
        <dbReference type="EMBL" id="KAH7288759.1"/>
    </source>
</evidence>
<keyword evidence="1" id="KW-0472">Membrane</keyword>
<name>A0A8T2QXD8_CERRI</name>
<organism evidence="2 3">
    <name type="scientific">Ceratopteris richardii</name>
    <name type="common">Triangle waterfern</name>
    <dbReference type="NCBI Taxonomy" id="49495"/>
    <lineage>
        <taxon>Eukaryota</taxon>
        <taxon>Viridiplantae</taxon>
        <taxon>Streptophyta</taxon>
        <taxon>Embryophyta</taxon>
        <taxon>Tracheophyta</taxon>
        <taxon>Polypodiopsida</taxon>
        <taxon>Polypodiidae</taxon>
        <taxon>Polypodiales</taxon>
        <taxon>Pteridineae</taxon>
        <taxon>Pteridaceae</taxon>
        <taxon>Parkerioideae</taxon>
        <taxon>Ceratopteris</taxon>
    </lineage>
</organism>
<dbReference type="AlphaFoldDB" id="A0A8T2QXD8"/>
<gene>
    <name evidence="2" type="ORF">KP509_31G041100</name>
</gene>
<accession>A0A8T2QXD8</accession>
<dbReference type="OrthoDB" id="8904098at2759"/>
<dbReference type="EMBL" id="CM035436">
    <property type="protein sequence ID" value="KAH7288759.1"/>
    <property type="molecule type" value="Genomic_DNA"/>
</dbReference>
<dbReference type="Gene3D" id="1.20.1250.20">
    <property type="entry name" value="MFS general substrate transporter like domains"/>
    <property type="match status" value="1"/>
</dbReference>
<evidence type="ECO:0000256" key="1">
    <source>
        <dbReference type="SAM" id="Phobius"/>
    </source>
</evidence>
<keyword evidence="1" id="KW-0812">Transmembrane</keyword>